<dbReference type="Gene3D" id="3.40.50.300">
    <property type="entry name" value="P-loop containing nucleotide triphosphate hydrolases"/>
    <property type="match status" value="1"/>
</dbReference>
<proteinExistence type="predicted"/>
<reference evidence="1" key="1">
    <citation type="submission" date="2013-08" db="EMBL/GenBank/DDBJ databases">
        <authorList>
            <person name="Mendez C."/>
            <person name="Richter M."/>
            <person name="Ferrer M."/>
            <person name="Sanchez J."/>
        </authorList>
    </citation>
    <scope>NUCLEOTIDE SEQUENCE</scope>
</reference>
<dbReference type="AlphaFoldDB" id="T0ZBU5"/>
<comment type="caution">
    <text evidence="1">The sequence shown here is derived from an EMBL/GenBank/DDBJ whole genome shotgun (WGS) entry which is preliminary data.</text>
</comment>
<evidence type="ECO:0000313" key="1">
    <source>
        <dbReference type="EMBL" id="EQD42538.1"/>
    </source>
</evidence>
<feature type="non-terminal residue" evidence="1">
    <location>
        <position position="173"/>
    </location>
</feature>
<gene>
    <name evidence="1" type="ORF">B1B_14021</name>
</gene>
<sequence length="173" mass="17837">MLGGTIVNDTVSYTLAVDAALEPNVGPVHGWPIIVIAAEKGGVGKSTIAYEVAASLEAVLVDLDSTRGGASGLWGYETGIWESGELSAALATCVPPSQSHLPMAPLMLGMAGRPSLVPMERGVAAIADVDSNRLRSMLLAWTIEWGRPIVIDTHPGLLPLSDAAIAAADLTVV</sequence>
<dbReference type="InterPro" id="IPR027417">
    <property type="entry name" value="P-loop_NTPase"/>
</dbReference>
<protein>
    <submittedName>
        <fullName evidence="1">ParA family protein</fullName>
    </submittedName>
</protein>
<dbReference type="EMBL" id="AUZY01009251">
    <property type="protein sequence ID" value="EQD42538.1"/>
    <property type="molecule type" value="Genomic_DNA"/>
</dbReference>
<organism evidence="1">
    <name type="scientific">mine drainage metagenome</name>
    <dbReference type="NCBI Taxonomy" id="410659"/>
    <lineage>
        <taxon>unclassified sequences</taxon>
        <taxon>metagenomes</taxon>
        <taxon>ecological metagenomes</taxon>
    </lineage>
</organism>
<dbReference type="SUPFAM" id="SSF52540">
    <property type="entry name" value="P-loop containing nucleoside triphosphate hydrolases"/>
    <property type="match status" value="1"/>
</dbReference>
<name>T0ZBU5_9ZZZZ</name>
<accession>T0ZBU5</accession>
<reference evidence="1" key="2">
    <citation type="journal article" date="2014" name="ISME J.">
        <title>Microbial stratification in low pH oxic and suboxic macroscopic growths along an acid mine drainage.</title>
        <authorList>
            <person name="Mendez-Garcia C."/>
            <person name="Mesa V."/>
            <person name="Sprenger R.R."/>
            <person name="Richter M."/>
            <person name="Diez M.S."/>
            <person name="Solano J."/>
            <person name="Bargiela R."/>
            <person name="Golyshina O.V."/>
            <person name="Manteca A."/>
            <person name="Ramos J.L."/>
            <person name="Gallego J.R."/>
            <person name="Llorente I."/>
            <person name="Martins Dos Santos V.A."/>
            <person name="Jensen O.N."/>
            <person name="Pelaez A.I."/>
            <person name="Sanchez J."/>
            <person name="Ferrer M."/>
        </authorList>
    </citation>
    <scope>NUCLEOTIDE SEQUENCE</scope>
</reference>